<name>A0A2A5IKU9_BACPU</name>
<proteinExistence type="predicted"/>
<organism evidence="1 2">
    <name type="scientific">Bacillus pumilus</name>
    <name type="common">Bacillus mesentericus</name>
    <dbReference type="NCBI Taxonomy" id="1408"/>
    <lineage>
        <taxon>Bacteria</taxon>
        <taxon>Bacillati</taxon>
        <taxon>Bacillota</taxon>
        <taxon>Bacilli</taxon>
        <taxon>Bacillales</taxon>
        <taxon>Bacillaceae</taxon>
        <taxon>Bacillus</taxon>
    </lineage>
</organism>
<dbReference type="EMBL" id="NKHG01000135">
    <property type="protein sequence ID" value="PCK17669.1"/>
    <property type="molecule type" value="Genomic_DNA"/>
</dbReference>
<reference evidence="1 2" key="1">
    <citation type="submission" date="2017-06" db="EMBL/GenBank/DDBJ databases">
        <title>Draft Genome Sequence of Bacillus sp Strain 36R Isolated from saline sediment at Atanasia, Sonora, Mexico.</title>
        <authorList>
            <person name="Sanchez Diaz R."/>
            <person name="Quiroz Macias M.E."/>
            <person name="Ibarra Gamez J.C."/>
            <person name="Enciso Ibarra J."/>
            <person name="Gomez Gil B."/>
            <person name="Galaviz Silva L."/>
        </authorList>
    </citation>
    <scope>NUCLEOTIDE SEQUENCE [LARGE SCALE GENOMIC DNA]</scope>
    <source>
        <strain evidence="1 2">36R_ATNSAL</strain>
    </source>
</reference>
<accession>A0A2A5IKU9</accession>
<dbReference type="OrthoDB" id="2908256at2"/>
<gene>
    <name evidence="1" type="ORF">CEY02_19745</name>
</gene>
<dbReference type="AlphaFoldDB" id="A0A2A5IKU9"/>
<evidence type="ECO:0000313" key="1">
    <source>
        <dbReference type="EMBL" id="PCK17669.1"/>
    </source>
</evidence>
<comment type="caution">
    <text evidence="1">The sequence shown here is derived from an EMBL/GenBank/DDBJ whole genome shotgun (WGS) entry which is preliminary data.</text>
</comment>
<evidence type="ECO:0000313" key="2">
    <source>
        <dbReference type="Proteomes" id="UP000228754"/>
    </source>
</evidence>
<dbReference type="Proteomes" id="UP000228754">
    <property type="component" value="Unassembled WGS sequence"/>
</dbReference>
<sequence>MIIIATENTAPIVVIPDRTSFVFHEKSVSPSDGEPFEVKHYQKLGITITGTSTSRRISFVGVTNDDQEIELGGTQLSDYRIAVGTEGINEAWEFSIFPFKKIVLRLDEVTDGDVSVYGEVST</sequence>
<protein>
    <submittedName>
        <fullName evidence="1">Uncharacterized protein</fullName>
    </submittedName>
</protein>